<evidence type="ECO:0000256" key="2">
    <source>
        <dbReference type="ARBA" id="ARBA00022614"/>
    </source>
</evidence>
<dbReference type="GO" id="GO:0043531">
    <property type="term" value="F:ADP binding"/>
    <property type="evidence" value="ECO:0007669"/>
    <property type="project" value="InterPro"/>
</dbReference>
<feature type="domain" description="Disease resistance protein winged helix" evidence="9">
    <location>
        <begin position="522"/>
        <end position="589"/>
    </location>
</feature>
<keyword evidence="5" id="KW-0611">Plant defense</keyword>
<keyword evidence="4" id="KW-0547">Nucleotide-binding</keyword>
<keyword evidence="6" id="KW-0067">ATP-binding</keyword>
<dbReference type="OMA" id="LEIRWCK"/>
<dbReference type="GO" id="GO:0051707">
    <property type="term" value="P:response to other organism"/>
    <property type="evidence" value="ECO:0007669"/>
    <property type="project" value="UniProtKB-ARBA"/>
</dbReference>
<comment type="similarity">
    <text evidence="1">Belongs to the disease resistance NB-LRR family.</text>
</comment>
<dbReference type="STRING" id="4572.M8A0G1"/>
<sequence>MDAVEDTMLEAAIGWLADTILANLPDGGKLDSWIRQAGLGNDIGKLKAEVEAVEMVSSAVQGRAAGNKPLARSLAAVKELLYDADDAVDELDCYRLQQHQLQPGYGPRYGINLKSHLFLNKPEGLRLREQDASAAKQSLCAEPRMGHQFCANISSPKVVATNVEQLTLLQAGNLSSRKRMRIDQESTHITAANPNGWSKGAFSERIQDITSQLQGKHGAITRLLKILGPDSGVASSNHHCHITISDARRRTSALVQGKVYGRAQERGSIKTLIKKHRSTEGVTVLPIVGIGGVGKTTLAQLVYNDPALESQFDHKIWIWVSSNFNEMRLTREMLDYVSHETHDGLCSFPKLQEVLKGHFKSKRVLLILDDVWEAMDDGRWKKLLAPFNSNGAAGNMIILTTRKPSIAKRRGTTGPINLHGLDNDDFWLLFKACAFGDENYKEQASLSDLGHEIAKKLKGNPLAAQTAGALLKDHLTVDHWSNILKTEGWKSLQHTGGIMSSLKLSYDELPYLMQQCCSYCSIFPYGYEFHAEELVHLWISQGFVKSDHSSNSLEEMGRYYLIYLVNPGLFEEVEGRTCYVMCSLIYDFARLVSRTECAALDGLQCSGILPTIHHLSIVTNSIYQRDHQTGNIPRNESLANPTHLRYLKIQDGHTEQKASPHILSKVFHLQVLDVTFFKPLHTVLLEDCGELRISLEMLRFLKRLKLSNMQRVSEVSIPSLEELVLDGMPDLQTCSCTSVGDMKSSLRVLEIRRCPLLEVFDLFQKGGNYGIEHKSWLPSLRKLIVCDCPRLQVHTALPPSATFSELSINEVSTIMAMEGSSMEKLKISGDKLLCDTLDDKILAFHNLKDIKYLEILNCKSLTSISFKGLSQLISLKSFKIVHCKELFSLDDVLEQTHDNMIIANEDVLTALESLDIIRCGITGKWLSLMLRHSPTLKELYLYDCPQLKQLKIEEEGNVQPNLLPAFEASSSGSLVTLEGLRSLVKLKHLLILKSSALGLGSLVNLKHLEILDSPALDSLTALESTEPAGGISSHSHELFPALESLAIDDLSPLNMSFCKGLTCLRSLRLVYPDARRLTDEQERALLLLSSLQKLGFYACKGLVHLPAGLGGLPSMKKLEIRWCKQISGLPNAGLPPSLEKLMIRYCSVELSEQCRSLATSKLEVKIDGDYVN</sequence>
<evidence type="ECO:0000256" key="6">
    <source>
        <dbReference type="ARBA" id="ARBA00022840"/>
    </source>
</evidence>
<dbReference type="Gene3D" id="3.80.10.10">
    <property type="entry name" value="Ribonuclease Inhibitor"/>
    <property type="match status" value="3"/>
</dbReference>
<dbReference type="PRINTS" id="PR00364">
    <property type="entry name" value="DISEASERSIST"/>
</dbReference>
<organism evidence="10">
    <name type="scientific">Triticum urartu</name>
    <name type="common">Red wild einkorn</name>
    <name type="synonym">Crithodium urartu</name>
    <dbReference type="NCBI Taxonomy" id="4572"/>
    <lineage>
        <taxon>Eukaryota</taxon>
        <taxon>Viridiplantae</taxon>
        <taxon>Streptophyta</taxon>
        <taxon>Embryophyta</taxon>
        <taxon>Tracheophyta</taxon>
        <taxon>Spermatophyta</taxon>
        <taxon>Magnoliopsida</taxon>
        <taxon>Liliopsida</taxon>
        <taxon>Poales</taxon>
        <taxon>Poaceae</taxon>
        <taxon>BOP clade</taxon>
        <taxon>Pooideae</taxon>
        <taxon>Triticodae</taxon>
        <taxon>Triticeae</taxon>
        <taxon>Triticinae</taxon>
        <taxon>Triticum</taxon>
    </lineage>
</organism>
<name>M8A0G1_TRIUA</name>
<dbReference type="eggNOG" id="KOG4658">
    <property type="taxonomic scope" value="Eukaryota"/>
</dbReference>
<dbReference type="Gene3D" id="1.10.8.430">
    <property type="entry name" value="Helical domain of apoptotic protease-activating factors"/>
    <property type="match status" value="1"/>
</dbReference>
<dbReference type="Gene3D" id="3.40.50.300">
    <property type="entry name" value="P-loop containing nucleotide triphosphate hydrolases"/>
    <property type="match status" value="1"/>
</dbReference>
<dbReference type="PANTHER" id="PTHR36766:SF73">
    <property type="entry name" value="NB-ARC DOMAIN-CONTAINING PROTEIN"/>
    <property type="match status" value="1"/>
</dbReference>
<keyword evidence="2" id="KW-0433">Leucine-rich repeat</keyword>
<dbReference type="InterPro" id="IPR058922">
    <property type="entry name" value="WHD_DRP"/>
</dbReference>
<reference evidence="10" key="1">
    <citation type="journal article" date="2013" name="Nature">
        <title>Draft genome of the wheat A-genome progenitor Triticum urartu.</title>
        <authorList>
            <person name="Ling H.Q."/>
            <person name="Zhao S."/>
            <person name="Liu D."/>
            <person name="Wang J."/>
            <person name="Sun H."/>
            <person name="Zhang C."/>
            <person name="Fan H."/>
            <person name="Li D."/>
            <person name="Dong L."/>
            <person name="Tao Y."/>
            <person name="Gao C."/>
            <person name="Wu H."/>
            <person name="Li Y."/>
            <person name="Cui Y."/>
            <person name="Guo X."/>
            <person name="Zheng S."/>
            <person name="Wang B."/>
            <person name="Yu K."/>
            <person name="Liang Q."/>
            <person name="Yang W."/>
            <person name="Lou X."/>
            <person name="Chen J."/>
            <person name="Feng M."/>
            <person name="Jian J."/>
            <person name="Zhang X."/>
            <person name="Luo G."/>
            <person name="Jiang Y."/>
            <person name="Liu J."/>
            <person name="Wang Z."/>
            <person name="Sha Y."/>
            <person name="Zhang B."/>
            <person name="Wu H."/>
            <person name="Tang D."/>
            <person name="Shen Q."/>
            <person name="Xue P."/>
            <person name="Zou S."/>
            <person name="Wang X."/>
            <person name="Liu X."/>
            <person name="Wang F."/>
            <person name="Yang Y."/>
            <person name="An X."/>
            <person name="Dong Z."/>
            <person name="Zhang K."/>
            <person name="Zhang X."/>
            <person name="Luo M.C."/>
            <person name="Dvorak J."/>
            <person name="Tong Y."/>
            <person name="Wang J."/>
            <person name="Yang H."/>
            <person name="Li Z."/>
            <person name="Wang D."/>
            <person name="Zhang A."/>
            <person name="Wang J."/>
        </authorList>
    </citation>
    <scope>NUCLEOTIDE SEQUENCE</scope>
</reference>
<gene>
    <name evidence="10" type="ORF">TRIUR3_00463</name>
</gene>
<dbReference type="Pfam" id="PF00931">
    <property type="entry name" value="NB-ARC"/>
    <property type="match status" value="1"/>
</dbReference>
<dbReference type="InterPro" id="IPR032675">
    <property type="entry name" value="LRR_dom_sf"/>
</dbReference>
<evidence type="ECO:0000259" key="7">
    <source>
        <dbReference type="Pfam" id="PF00931"/>
    </source>
</evidence>
<dbReference type="GO" id="GO:0005524">
    <property type="term" value="F:ATP binding"/>
    <property type="evidence" value="ECO:0007669"/>
    <property type="project" value="UniProtKB-KW"/>
</dbReference>
<dbReference type="InterPro" id="IPR027417">
    <property type="entry name" value="P-loop_NTPase"/>
</dbReference>
<keyword evidence="3" id="KW-0677">Repeat</keyword>
<protein>
    <submittedName>
        <fullName evidence="10">Putative disease resistance protein RGA3</fullName>
    </submittedName>
</protein>
<evidence type="ECO:0000256" key="5">
    <source>
        <dbReference type="ARBA" id="ARBA00022821"/>
    </source>
</evidence>
<dbReference type="Pfam" id="PF18052">
    <property type="entry name" value="Rx_N"/>
    <property type="match status" value="1"/>
</dbReference>
<evidence type="ECO:0000259" key="9">
    <source>
        <dbReference type="Pfam" id="PF23559"/>
    </source>
</evidence>
<dbReference type="InterPro" id="IPR042197">
    <property type="entry name" value="Apaf_helical"/>
</dbReference>
<dbReference type="InterPro" id="IPR041118">
    <property type="entry name" value="Rx_N"/>
</dbReference>
<evidence type="ECO:0000256" key="4">
    <source>
        <dbReference type="ARBA" id="ARBA00022741"/>
    </source>
</evidence>
<dbReference type="PANTHER" id="PTHR36766">
    <property type="entry name" value="PLANT BROAD-SPECTRUM MILDEW RESISTANCE PROTEIN RPW8"/>
    <property type="match status" value="1"/>
</dbReference>
<evidence type="ECO:0000256" key="1">
    <source>
        <dbReference type="ARBA" id="ARBA00008894"/>
    </source>
</evidence>
<evidence type="ECO:0000259" key="8">
    <source>
        <dbReference type="Pfam" id="PF18052"/>
    </source>
</evidence>
<feature type="domain" description="NB-ARC" evidence="7">
    <location>
        <begin position="270"/>
        <end position="436"/>
    </location>
</feature>
<accession>M8A0G1</accession>
<evidence type="ECO:0000313" key="10">
    <source>
        <dbReference type="EMBL" id="EMS68903.1"/>
    </source>
</evidence>
<dbReference type="InterPro" id="IPR002182">
    <property type="entry name" value="NB-ARC"/>
</dbReference>
<feature type="domain" description="Disease resistance N-terminal" evidence="8">
    <location>
        <begin position="35"/>
        <end position="100"/>
    </location>
</feature>
<dbReference type="SUPFAM" id="SSF52540">
    <property type="entry name" value="P-loop containing nucleoside triphosphate hydrolases"/>
    <property type="match status" value="1"/>
</dbReference>
<proteinExistence type="inferred from homology"/>
<dbReference type="Pfam" id="PF23559">
    <property type="entry name" value="WHD_DRP"/>
    <property type="match status" value="1"/>
</dbReference>
<dbReference type="GO" id="GO:0006952">
    <property type="term" value="P:defense response"/>
    <property type="evidence" value="ECO:0007669"/>
    <property type="project" value="UniProtKB-KW"/>
</dbReference>
<dbReference type="SUPFAM" id="SSF52058">
    <property type="entry name" value="L domain-like"/>
    <property type="match status" value="2"/>
</dbReference>
<dbReference type="EMBL" id="KD000210">
    <property type="protein sequence ID" value="EMS68903.1"/>
    <property type="molecule type" value="Genomic_DNA"/>
</dbReference>
<evidence type="ECO:0000256" key="3">
    <source>
        <dbReference type="ARBA" id="ARBA00022737"/>
    </source>
</evidence>
<dbReference type="AlphaFoldDB" id="M8A0G1"/>